<dbReference type="EMBL" id="JACHWP010000002">
    <property type="protein sequence ID" value="MBB3022874.1"/>
    <property type="molecule type" value="Genomic_DNA"/>
</dbReference>
<reference evidence="3 4" key="1">
    <citation type="submission" date="2020-08" db="EMBL/GenBank/DDBJ databases">
        <title>Sequencing the genomes of 1000 actinobacteria strains.</title>
        <authorList>
            <person name="Klenk H.-P."/>
        </authorList>
    </citation>
    <scope>NUCLEOTIDE SEQUENCE [LARGE SCALE GENOMIC DNA]</scope>
    <source>
        <strain evidence="3 4">DSM 23040</strain>
    </source>
</reference>
<keyword evidence="2" id="KW-1133">Transmembrane helix</keyword>
<evidence type="ECO:0000256" key="2">
    <source>
        <dbReference type="SAM" id="Phobius"/>
    </source>
</evidence>
<feature type="compositionally biased region" description="Acidic residues" evidence="1">
    <location>
        <begin position="111"/>
        <end position="123"/>
    </location>
</feature>
<feature type="compositionally biased region" description="Basic and acidic residues" evidence="1">
    <location>
        <begin position="96"/>
        <end position="110"/>
    </location>
</feature>
<proteinExistence type="predicted"/>
<comment type="caution">
    <text evidence="3">The sequence shown here is derived from an EMBL/GenBank/DDBJ whole genome shotgun (WGS) entry which is preliminary data.</text>
</comment>
<organism evidence="3 4">
    <name type="scientific">Helcobacillus massiliensis</name>
    <dbReference type="NCBI Taxonomy" id="521392"/>
    <lineage>
        <taxon>Bacteria</taxon>
        <taxon>Bacillati</taxon>
        <taxon>Actinomycetota</taxon>
        <taxon>Actinomycetes</taxon>
        <taxon>Micrococcales</taxon>
        <taxon>Dermabacteraceae</taxon>
        <taxon>Helcobacillus</taxon>
    </lineage>
</organism>
<evidence type="ECO:0000313" key="3">
    <source>
        <dbReference type="EMBL" id="MBB3022874.1"/>
    </source>
</evidence>
<feature type="transmembrane region" description="Helical" evidence="2">
    <location>
        <begin position="41"/>
        <end position="60"/>
    </location>
</feature>
<feature type="compositionally biased region" description="Low complexity" evidence="1">
    <location>
        <begin position="76"/>
        <end position="86"/>
    </location>
</feature>
<feature type="region of interest" description="Disordered" evidence="1">
    <location>
        <begin position="71"/>
        <end position="123"/>
    </location>
</feature>
<sequence>MMIADRLLVTAGTVLADSTPSPSPSSTVPPEDMNAATITPGLPGFIVFFIMACALVLLAWDMGRRIRRSSARENVAARMAARDAQASSTEGSEPARAADEGEGPELRSEENDVDLPDGPEDRA</sequence>
<gene>
    <name evidence="3" type="ORF">FHX50_001157</name>
</gene>
<keyword evidence="2" id="KW-0812">Transmembrane</keyword>
<keyword evidence="2" id="KW-0472">Membrane</keyword>
<dbReference type="Proteomes" id="UP000568050">
    <property type="component" value="Unassembled WGS sequence"/>
</dbReference>
<dbReference type="AlphaFoldDB" id="A0A839QRE1"/>
<keyword evidence="4" id="KW-1185">Reference proteome</keyword>
<protein>
    <submittedName>
        <fullName evidence="3">Uncharacterized protein</fullName>
    </submittedName>
</protein>
<name>A0A839QRE1_9MICO</name>
<accession>A0A839QRE1</accession>
<evidence type="ECO:0000313" key="4">
    <source>
        <dbReference type="Proteomes" id="UP000568050"/>
    </source>
</evidence>
<dbReference type="RefSeq" id="WP_183375496.1">
    <property type="nucleotide sequence ID" value="NZ_CBCSFZ010000001.1"/>
</dbReference>
<evidence type="ECO:0000256" key="1">
    <source>
        <dbReference type="SAM" id="MobiDB-lite"/>
    </source>
</evidence>